<protein>
    <submittedName>
        <fullName evidence="1">Uncharacterized protein</fullName>
    </submittedName>
</protein>
<organism evidence="1">
    <name type="scientific">Utricularia reniformis</name>
    <dbReference type="NCBI Taxonomy" id="192314"/>
    <lineage>
        <taxon>Eukaryota</taxon>
        <taxon>Viridiplantae</taxon>
        <taxon>Streptophyta</taxon>
        <taxon>Embryophyta</taxon>
        <taxon>Tracheophyta</taxon>
        <taxon>Spermatophyta</taxon>
        <taxon>Magnoliopsida</taxon>
        <taxon>eudicotyledons</taxon>
        <taxon>Gunneridae</taxon>
        <taxon>Pentapetalae</taxon>
        <taxon>asterids</taxon>
        <taxon>lamiids</taxon>
        <taxon>Lamiales</taxon>
        <taxon>Lentibulariaceae</taxon>
        <taxon>Utricularia</taxon>
    </lineage>
</organism>
<gene>
    <name evidence="1" type="ORF">AEK19_MT0537</name>
</gene>
<sequence length="59" mass="6693">MKSPLFVPFSMVGQVEMNYGNLYMDFKAGNSMEFIFLWMKAKNEKYGGSSSSGRGRALR</sequence>
<evidence type="ECO:0000313" key="1">
    <source>
        <dbReference type="EMBL" id="ART30793.1"/>
    </source>
</evidence>
<proteinExistence type="predicted"/>
<geneLocation type="mitochondrion" evidence="1"/>
<dbReference type="EMBL" id="KY774314">
    <property type="protein sequence ID" value="ART30793.1"/>
    <property type="molecule type" value="Genomic_DNA"/>
</dbReference>
<dbReference type="AlphaFoldDB" id="A0A1Y0B071"/>
<reference evidence="1" key="1">
    <citation type="submission" date="2017-03" db="EMBL/GenBank/DDBJ databases">
        <title>The mitochondrial genome of the carnivorous plant Utricularia reniformis (Lentibulariaceae): structure, comparative analysis and evolutionary landmarks.</title>
        <authorList>
            <person name="Silva S.R."/>
            <person name="Alvarenga D.O."/>
            <person name="Michael T.P."/>
            <person name="Miranda V.F.O."/>
            <person name="Varani A.M."/>
        </authorList>
    </citation>
    <scope>NUCLEOTIDE SEQUENCE</scope>
</reference>
<accession>A0A1Y0B071</accession>
<keyword evidence="1" id="KW-0496">Mitochondrion</keyword>
<name>A0A1Y0B071_9LAMI</name>